<keyword evidence="3" id="KW-1185">Reference proteome</keyword>
<evidence type="ECO:0000313" key="2">
    <source>
        <dbReference type="EMBL" id="KAK7349382.1"/>
    </source>
</evidence>
<protein>
    <submittedName>
        <fullName evidence="2">Uncharacterized protein</fullName>
    </submittedName>
</protein>
<gene>
    <name evidence="2" type="ORF">VNO77_06707</name>
</gene>
<proteinExistence type="predicted"/>
<feature type="compositionally biased region" description="Pro residues" evidence="1">
    <location>
        <begin position="80"/>
        <end position="92"/>
    </location>
</feature>
<dbReference type="EMBL" id="JAYMYQ010000002">
    <property type="protein sequence ID" value="KAK7349382.1"/>
    <property type="molecule type" value="Genomic_DNA"/>
</dbReference>
<reference evidence="2 3" key="1">
    <citation type="submission" date="2024-01" db="EMBL/GenBank/DDBJ databases">
        <title>The genomes of 5 underutilized Papilionoideae crops provide insights into root nodulation and disease resistanc.</title>
        <authorList>
            <person name="Jiang F."/>
        </authorList>
    </citation>
    <scope>NUCLEOTIDE SEQUENCE [LARGE SCALE GENOMIC DNA]</scope>
    <source>
        <strain evidence="2">LVBAO_FW01</strain>
        <tissue evidence="2">Leaves</tissue>
    </source>
</reference>
<feature type="region of interest" description="Disordered" evidence="1">
    <location>
        <begin position="76"/>
        <end position="96"/>
    </location>
</feature>
<name>A0AAN9QVE8_CANGL</name>
<evidence type="ECO:0000256" key="1">
    <source>
        <dbReference type="SAM" id="MobiDB-lite"/>
    </source>
</evidence>
<comment type="caution">
    <text evidence="2">The sequence shown here is derived from an EMBL/GenBank/DDBJ whole genome shotgun (WGS) entry which is preliminary data.</text>
</comment>
<accession>A0AAN9QVE8</accession>
<evidence type="ECO:0000313" key="3">
    <source>
        <dbReference type="Proteomes" id="UP001367508"/>
    </source>
</evidence>
<sequence length="135" mass="14722">MAILRSKVLDLCLESKPPFCSTALPIPSEAPCMKEPSPLTLDPTTKPTTASKVPRWRALTRPNPLITLAHFLLPNGNTISPPPPPSNIPQPLPHSESPSLPLCLASPISQKQHAWRHFLICSEFHPLGQVNAFSV</sequence>
<dbReference type="Proteomes" id="UP001367508">
    <property type="component" value="Unassembled WGS sequence"/>
</dbReference>
<dbReference type="AlphaFoldDB" id="A0AAN9QVE8"/>
<organism evidence="2 3">
    <name type="scientific">Canavalia gladiata</name>
    <name type="common">Sword bean</name>
    <name type="synonym">Dolichos gladiatus</name>
    <dbReference type="NCBI Taxonomy" id="3824"/>
    <lineage>
        <taxon>Eukaryota</taxon>
        <taxon>Viridiplantae</taxon>
        <taxon>Streptophyta</taxon>
        <taxon>Embryophyta</taxon>
        <taxon>Tracheophyta</taxon>
        <taxon>Spermatophyta</taxon>
        <taxon>Magnoliopsida</taxon>
        <taxon>eudicotyledons</taxon>
        <taxon>Gunneridae</taxon>
        <taxon>Pentapetalae</taxon>
        <taxon>rosids</taxon>
        <taxon>fabids</taxon>
        <taxon>Fabales</taxon>
        <taxon>Fabaceae</taxon>
        <taxon>Papilionoideae</taxon>
        <taxon>50 kb inversion clade</taxon>
        <taxon>NPAAA clade</taxon>
        <taxon>indigoferoid/millettioid clade</taxon>
        <taxon>Phaseoleae</taxon>
        <taxon>Canavalia</taxon>
    </lineage>
</organism>